<dbReference type="Proteomes" id="UP001057279">
    <property type="component" value="Linkage Group LG09"/>
</dbReference>
<proteinExistence type="predicted"/>
<dbReference type="EMBL" id="CM043034">
    <property type="protein sequence ID" value="KAI4581857.1"/>
    <property type="molecule type" value="Genomic_DNA"/>
</dbReference>
<accession>A0ACB9UWN6</accession>
<name>A0ACB9UWN6_9CETA</name>
<reference evidence="1" key="1">
    <citation type="submission" date="2022-03" db="EMBL/GenBank/DDBJ databases">
        <title>Genomic analyses of argali, domestic sheep and their hybrids provide insights into chromosomal evolution, heterosis and genetic basis of agronomic traits.</title>
        <authorList>
            <person name="Li M."/>
        </authorList>
    </citation>
    <scope>NUCLEOTIDE SEQUENCE</scope>
    <source>
        <strain evidence="1">F1 hybrid</strain>
    </source>
</reference>
<evidence type="ECO:0000313" key="1">
    <source>
        <dbReference type="EMBL" id="KAI4581857.1"/>
    </source>
</evidence>
<comment type="caution">
    <text evidence="1">The sequence shown here is derived from an EMBL/GenBank/DDBJ whole genome shotgun (WGS) entry which is preliminary data.</text>
</comment>
<evidence type="ECO:0000313" key="2">
    <source>
        <dbReference type="Proteomes" id="UP001057279"/>
    </source>
</evidence>
<organism evidence="1 2">
    <name type="scientific">Ovis ammon polii x Ovis aries</name>
    <dbReference type="NCBI Taxonomy" id="2918886"/>
    <lineage>
        <taxon>Eukaryota</taxon>
        <taxon>Metazoa</taxon>
        <taxon>Chordata</taxon>
        <taxon>Craniata</taxon>
        <taxon>Vertebrata</taxon>
        <taxon>Euteleostomi</taxon>
        <taxon>Mammalia</taxon>
        <taxon>Eutheria</taxon>
        <taxon>Laurasiatheria</taxon>
        <taxon>Artiodactyla</taxon>
        <taxon>Ruminantia</taxon>
        <taxon>Pecora</taxon>
        <taxon>Bovidae</taxon>
        <taxon>Caprinae</taxon>
        <taxon>Ovis</taxon>
    </lineage>
</organism>
<gene>
    <name evidence="1" type="ORF">MJG53_009382</name>
</gene>
<protein>
    <submittedName>
        <fullName evidence="1">Uncharacterized protein</fullName>
    </submittedName>
</protein>
<sequence length="300" mass="32649">MHMHEPKVRACTITVGPAVTSDLSSQEHRPPDSPEESMLVPAWLWETIQHQENQESREKPRAPTTPQPCPEARTVTLSPAPSTRNTRGDSGALATDHAGDRHATCGTRLTCGTCGRSDSCHTRDTSFICEARGTRDTDGTHGNCDTRDTRGTQDTSVTRGSHVARDTHRTHGTQDNHITCDACHTNGTQDISARPPGAEVRRDLELGHLLLDAYNKAKISDFGLRDQWHPGKKLDTFCLSPAFMAPELFLGMPYTGSELDVWSLSLVLYITVLDPSPSGDKISGSCGSMCLEGSTMCPNI</sequence>
<keyword evidence="2" id="KW-1185">Reference proteome</keyword>